<organism evidence="2 3">
    <name type="scientific">Mytilus coruscus</name>
    <name type="common">Sea mussel</name>
    <dbReference type="NCBI Taxonomy" id="42192"/>
    <lineage>
        <taxon>Eukaryota</taxon>
        <taxon>Metazoa</taxon>
        <taxon>Spiralia</taxon>
        <taxon>Lophotrochozoa</taxon>
        <taxon>Mollusca</taxon>
        <taxon>Bivalvia</taxon>
        <taxon>Autobranchia</taxon>
        <taxon>Pteriomorphia</taxon>
        <taxon>Mytilida</taxon>
        <taxon>Mytiloidea</taxon>
        <taxon>Mytilidae</taxon>
        <taxon>Mytilinae</taxon>
        <taxon>Mytilus</taxon>
    </lineage>
</organism>
<accession>A0A6J8BNE7</accession>
<dbReference type="Gene3D" id="3.40.50.300">
    <property type="entry name" value="P-loop containing nucleotide triphosphate hydrolases"/>
    <property type="match status" value="1"/>
</dbReference>
<proteinExistence type="predicted"/>
<protein>
    <recommendedName>
        <fullName evidence="1">Sulfotransferase domain-containing protein</fullName>
    </recommendedName>
</protein>
<keyword evidence="3" id="KW-1185">Reference proteome</keyword>
<dbReference type="GO" id="GO:0008146">
    <property type="term" value="F:sulfotransferase activity"/>
    <property type="evidence" value="ECO:0007669"/>
    <property type="project" value="InterPro"/>
</dbReference>
<feature type="domain" description="Sulfotransferase" evidence="1">
    <location>
        <begin position="74"/>
        <end position="152"/>
    </location>
</feature>
<evidence type="ECO:0000313" key="2">
    <source>
        <dbReference type="EMBL" id="CAC5384620.1"/>
    </source>
</evidence>
<evidence type="ECO:0000313" key="3">
    <source>
        <dbReference type="Proteomes" id="UP000507470"/>
    </source>
</evidence>
<dbReference type="OrthoDB" id="205623at2759"/>
<evidence type="ECO:0000259" key="1">
    <source>
        <dbReference type="Pfam" id="PF00685"/>
    </source>
</evidence>
<dbReference type="InterPro" id="IPR000863">
    <property type="entry name" value="Sulfotransferase_dom"/>
</dbReference>
<reference evidence="2 3" key="1">
    <citation type="submission" date="2020-06" db="EMBL/GenBank/DDBJ databases">
        <authorList>
            <person name="Li R."/>
            <person name="Bekaert M."/>
        </authorList>
    </citation>
    <scope>NUCLEOTIDE SEQUENCE [LARGE SCALE GENOMIC DNA]</scope>
    <source>
        <strain evidence="3">wild</strain>
    </source>
</reference>
<dbReference type="AlphaFoldDB" id="A0A6J8BNE7"/>
<dbReference type="Proteomes" id="UP000507470">
    <property type="component" value="Unassembled WGS sequence"/>
</dbReference>
<name>A0A6J8BNE7_MYTCO</name>
<dbReference type="EMBL" id="CACVKT020003598">
    <property type="protein sequence ID" value="CAC5384620.1"/>
    <property type="molecule type" value="Genomic_DNA"/>
</dbReference>
<sequence>MIQIGLTPVNWWRNITKCILSLRHRSQISADPNQQLSIYPLIEYNGWKFFPLPFLRKDVEKAMESIKTFNSRKNDVLFCTGLKTGTHWVHEILSMLLNHTTEFNTLFDTLQLQLENPLDYNFAETISELRLIHTHFPIECLPTKHLEMGAKMSMSTGIQKIEQFHCIIFSQEK</sequence>
<dbReference type="SUPFAM" id="SSF52540">
    <property type="entry name" value="P-loop containing nucleoside triphosphate hydrolases"/>
    <property type="match status" value="1"/>
</dbReference>
<gene>
    <name evidence="2" type="ORF">MCOR_20243</name>
</gene>
<dbReference type="InterPro" id="IPR027417">
    <property type="entry name" value="P-loop_NTPase"/>
</dbReference>
<dbReference type="Pfam" id="PF00685">
    <property type="entry name" value="Sulfotransfer_1"/>
    <property type="match status" value="1"/>
</dbReference>